<feature type="region of interest" description="Disordered" evidence="1">
    <location>
        <begin position="72"/>
        <end position="99"/>
    </location>
</feature>
<dbReference type="EMBL" id="JBAWTH010000130">
    <property type="protein sequence ID" value="KAL2275552.1"/>
    <property type="molecule type" value="Genomic_DNA"/>
</dbReference>
<sequence length="99" mass="11284">MTANKIWSEEELYELFGHEYPIAPLLTEDEAEEMGLSQAMAQWATLQTAAQQPMIRQTVAQQQPIIQHQPVAHQQPIVQQQPVVQHQPLFRTKPSPSSQ</sequence>
<protein>
    <submittedName>
        <fullName evidence="2">Uncharacterized protein</fullName>
    </submittedName>
</protein>
<gene>
    <name evidence="2" type="ORF">FJTKL_01942</name>
</gene>
<proteinExistence type="predicted"/>
<feature type="compositionally biased region" description="Low complexity" evidence="1">
    <location>
        <begin position="72"/>
        <end position="88"/>
    </location>
</feature>
<evidence type="ECO:0000256" key="1">
    <source>
        <dbReference type="SAM" id="MobiDB-lite"/>
    </source>
</evidence>
<reference evidence="2 3" key="1">
    <citation type="submission" date="2024-03" db="EMBL/GenBank/DDBJ databases">
        <title>A high-quality draft genome sequence of Diaporthe vaccinii, a causative agent of upright dieback and viscid rot disease in cranberry plants.</title>
        <authorList>
            <person name="Sarrasin M."/>
            <person name="Lang B.F."/>
            <person name="Burger G."/>
        </authorList>
    </citation>
    <scope>NUCLEOTIDE SEQUENCE [LARGE SCALE GENOMIC DNA]</scope>
    <source>
        <strain evidence="2 3">IS7</strain>
    </source>
</reference>
<evidence type="ECO:0000313" key="3">
    <source>
        <dbReference type="Proteomes" id="UP001600888"/>
    </source>
</evidence>
<organism evidence="2 3">
    <name type="scientific">Diaporthe vaccinii</name>
    <dbReference type="NCBI Taxonomy" id="105482"/>
    <lineage>
        <taxon>Eukaryota</taxon>
        <taxon>Fungi</taxon>
        <taxon>Dikarya</taxon>
        <taxon>Ascomycota</taxon>
        <taxon>Pezizomycotina</taxon>
        <taxon>Sordariomycetes</taxon>
        <taxon>Sordariomycetidae</taxon>
        <taxon>Diaporthales</taxon>
        <taxon>Diaporthaceae</taxon>
        <taxon>Diaporthe</taxon>
        <taxon>Diaporthe eres species complex</taxon>
    </lineage>
</organism>
<comment type="caution">
    <text evidence="2">The sequence shown here is derived from an EMBL/GenBank/DDBJ whole genome shotgun (WGS) entry which is preliminary data.</text>
</comment>
<evidence type="ECO:0000313" key="2">
    <source>
        <dbReference type="EMBL" id="KAL2275552.1"/>
    </source>
</evidence>
<keyword evidence="3" id="KW-1185">Reference proteome</keyword>
<dbReference type="Proteomes" id="UP001600888">
    <property type="component" value="Unassembled WGS sequence"/>
</dbReference>
<accession>A0ABR4DZG4</accession>
<name>A0ABR4DZG4_9PEZI</name>